<reference evidence="2 3" key="1">
    <citation type="submission" date="2020-02" db="EMBL/GenBank/DDBJ databases">
        <title>Draft genome sequence of Haematococcus lacustris strain NIES-144.</title>
        <authorList>
            <person name="Morimoto D."/>
            <person name="Nakagawa S."/>
            <person name="Yoshida T."/>
            <person name="Sawayama S."/>
        </authorList>
    </citation>
    <scope>NUCLEOTIDE SEQUENCE [LARGE SCALE GENOMIC DNA]</scope>
    <source>
        <strain evidence="2 3">NIES-144</strain>
    </source>
</reference>
<feature type="domain" description="HAT C-terminal dimerisation" evidence="1">
    <location>
        <begin position="85"/>
        <end position="137"/>
    </location>
</feature>
<evidence type="ECO:0000259" key="1">
    <source>
        <dbReference type="Pfam" id="PF05699"/>
    </source>
</evidence>
<sequence>MPPQVARQHAIVDGGGGSNTTGLVGQQPGGGSTTCLAQYLAALLDPRYRRQSQHVTREQRKLAEQLLLLRRQRGLSAVYFAPQLTTDPVRWWRLHGDFAPELQTVAQRVLCIPATAAANERVFSAFRHVWSDKRASLILGRMWIMAYIYFNKRVLERKPETLSDADWEEYERCWKASGASLTSEMGRSIRAPLGAVWQPGMGHCIPWARYAALQPSAVLSFLRFAAR</sequence>
<evidence type="ECO:0000313" key="2">
    <source>
        <dbReference type="EMBL" id="GFH31011.1"/>
    </source>
</evidence>
<dbReference type="PANTHER" id="PTHR46169">
    <property type="entry name" value="DNA REPLICATION-RELATED ELEMENT FACTOR, ISOFORM A"/>
    <property type="match status" value="1"/>
</dbReference>
<dbReference type="Pfam" id="PF05699">
    <property type="entry name" value="Dimer_Tnp_hAT"/>
    <property type="match status" value="1"/>
</dbReference>
<organism evidence="2 3">
    <name type="scientific">Haematococcus lacustris</name>
    <name type="common">Green alga</name>
    <name type="synonym">Haematococcus pluvialis</name>
    <dbReference type="NCBI Taxonomy" id="44745"/>
    <lineage>
        <taxon>Eukaryota</taxon>
        <taxon>Viridiplantae</taxon>
        <taxon>Chlorophyta</taxon>
        <taxon>core chlorophytes</taxon>
        <taxon>Chlorophyceae</taxon>
        <taxon>CS clade</taxon>
        <taxon>Chlamydomonadales</taxon>
        <taxon>Haematococcaceae</taxon>
        <taxon>Haematococcus</taxon>
    </lineage>
</organism>
<feature type="non-terminal residue" evidence="2">
    <location>
        <position position="1"/>
    </location>
</feature>
<dbReference type="SUPFAM" id="SSF53098">
    <property type="entry name" value="Ribonuclease H-like"/>
    <property type="match status" value="1"/>
</dbReference>
<accession>A0A6A0AFE9</accession>
<dbReference type="EMBL" id="BLLF01005290">
    <property type="protein sequence ID" value="GFH31011.1"/>
    <property type="molecule type" value="Genomic_DNA"/>
</dbReference>
<dbReference type="Proteomes" id="UP000485058">
    <property type="component" value="Unassembled WGS sequence"/>
</dbReference>
<feature type="non-terminal residue" evidence="2">
    <location>
        <position position="227"/>
    </location>
</feature>
<proteinExistence type="predicted"/>
<protein>
    <submittedName>
        <fullName evidence="2">Dimer_Tnp_hAT domain-containing protein</fullName>
    </submittedName>
</protein>
<keyword evidence="3" id="KW-1185">Reference proteome</keyword>
<dbReference type="GO" id="GO:0006357">
    <property type="term" value="P:regulation of transcription by RNA polymerase II"/>
    <property type="evidence" value="ECO:0007669"/>
    <property type="project" value="TreeGrafter"/>
</dbReference>
<dbReference type="GO" id="GO:0005634">
    <property type="term" value="C:nucleus"/>
    <property type="evidence" value="ECO:0007669"/>
    <property type="project" value="TreeGrafter"/>
</dbReference>
<evidence type="ECO:0000313" key="3">
    <source>
        <dbReference type="Proteomes" id="UP000485058"/>
    </source>
</evidence>
<dbReference type="InterPro" id="IPR052717">
    <property type="entry name" value="Vacuolar_transposase_reg"/>
</dbReference>
<dbReference type="AlphaFoldDB" id="A0A6A0AFE9"/>
<dbReference type="InterPro" id="IPR012337">
    <property type="entry name" value="RNaseH-like_sf"/>
</dbReference>
<dbReference type="PANTHER" id="PTHR46169:SF29">
    <property type="entry name" value="DNA REPLICATION-RELATED ELEMENT FACTOR, ISOFORM A"/>
    <property type="match status" value="1"/>
</dbReference>
<name>A0A6A0AFE9_HAELA</name>
<gene>
    <name evidence="2" type="ORF">HaLaN_29957</name>
</gene>
<dbReference type="InterPro" id="IPR008906">
    <property type="entry name" value="HATC_C_dom"/>
</dbReference>
<comment type="caution">
    <text evidence="2">The sequence shown here is derived from an EMBL/GenBank/DDBJ whole genome shotgun (WGS) entry which is preliminary data.</text>
</comment>
<dbReference type="GO" id="GO:0046983">
    <property type="term" value="F:protein dimerization activity"/>
    <property type="evidence" value="ECO:0007669"/>
    <property type="project" value="InterPro"/>
</dbReference>